<sequence length="329" mass="38717">MTQKFQEIVLKRLEPAQYIKYLNLTGKTNKINPNYSFSDSQFFRSEIFYEKINNNFWITIEETEEQFDTCYTIPAQKTKSEYFSINYYQSQNYFGYQSDDQVVYVKDIVIFSGPKSTHKIYVSQKSPLRCYRLILSKPYLQRFLNLNLSNSRLNKAHFLVATGEGVMVRPIHDIEKIVTDRLYALLKYRDSTANHALSLTANAFNITDQFFRLSNTTAPSIRLPDDDDDLINRIVHHLEENIKNKFPGIEAIASDFYISPTKLKKIFRTFFNTTPLLYFRKLQINYAQKKMEITKVTVKELASELGFKKSNTFSIWFKRYVGKNPNELQ</sequence>
<keyword evidence="2" id="KW-0238">DNA-binding</keyword>
<dbReference type="SUPFAM" id="SSF46689">
    <property type="entry name" value="Homeodomain-like"/>
    <property type="match status" value="1"/>
</dbReference>
<keyword evidence="3" id="KW-0804">Transcription</keyword>
<dbReference type="OrthoDB" id="799767at2"/>
<evidence type="ECO:0000259" key="4">
    <source>
        <dbReference type="PROSITE" id="PS01124"/>
    </source>
</evidence>
<evidence type="ECO:0000256" key="3">
    <source>
        <dbReference type="ARBA" id="ARBA00023163"/>
    </source>
</evidence>
<keyword evidence="1" id="KW-0805">Transcription regulation</keyword>
<evidence type="ECO:0000313" key="5">
    <source>
        <dbReference type="EMBL" id="REA56510.1"/>
    </source>
</evidence>
<dbReference type="InterPro" id="IPR018062">
    <property type="entry name" value="HTH_AraC-typ_CS"/>
</dbReference>
<dbReference type="PROSITE" id="PS00041">
    <property type="entry name" value="HTH_ARAC_FAMILY_1"/>
    <property type="match status" value="1"/>
</dbReference>
<feature type="domain" description="HTH araC/xylS-type" evidence="4">
    <location>
        <begin position="232"/>
        <end position="329"/>
    </location>
</feature>
<dbReference type="InterPro" id="IPR009057">
    <property type="entry name" value="Homeodomain-like_sf"/>
</dbReference>
<protein>
    <recommendedName>
        <fullName evidence="4">HTH araC/xylS-type domain-containing protein</fullName>
    </recommendedName>
</protein>
<dbReference type="Gene3D" id="1.10.10.60">
    <property type="entry name" value="Homeodomain-like"/>
    <property type="match status" value="2"/>
</dbReference>
<dbReference type="PANTHER" id="PTHR43280">
    <property type="entry name" value="ARAC-FAMILY TRANSCRIPTIONAL REGULATOR"/>
    <property type="match status" value="1"/>
</dbReference>
<name>A0A3D8Y3C8_9BACT</name>
<dbReference type="PANTHER" id="PTHR43280:SF2">
    <property type="entry name" value="HTH-TYPE TRANSCRIPTIONAL REGULATOR EXSA"/>
    <property type="match status" value="1"/>
</dbReference>
<dbReference type="InterPro" id="IPR018060">
    <property type="entry name" value="HTH_AraC"/>
</dbReference>
<evidence type="ECO:0000313" key="6">
    <source>
        <dbReference type="Proteomes" id="UP000256373"/>
    </source>
</evidence>
<keyword evidence="6" id="KW-1185">Reference proteome</keyword>
<dbReference type="PROSITE" id="PS01124">
    <property type="entry name" value="HTH_ARAC_FAMILY_2"/>
    <property type="match status" value="1"/>
</dbReference>
<dbReference type="GO" id="GO:0043565">
    <property type="term" value="F:sequence-specific DNA binding"/>
    <property type="evidence" value="ECO:0007669"/>
    <property type="project" value="InterPro"/>
</dbReference>
<dbReference type="RefSeq" id="WP_115834021.1">
    <property type="nucleotide sequence ID" value="NZ_QNUL01000038.1"/>
</dbReference>
<dbReference type="SMART" id="SM00342">
    <property type="entry name" value="HTH_ARAC"/>
    <property type="match status" value="1"/>
</dbReference>
<dbReference type="GO" id="GO:0003700">
    <property type="term" value="F:DNA-binding transcription factor activity"/>
    <property type="evidence" value="ECO:0007669"/>
    <property type="project" value="InterPro"/>
</dbReference>
<dbReference type="Proteomes" id="UP000256373">
    <property type="component" value="Unassembled WGS sequence"/>
</dbReference>
<reference evidence="5 6" key="1">
    <citation type="submission" date="2018-07" db="EMBL/GenBank/DDBJ databases">
        <title>Dyadobacter roseus sp. nov., isolated from rose rhizosphere soil.</title>
        <authorList>
            <person name="Chen L."/>
        </authorList>
    </citation>
    <scope>NUCLEOTIDE SEQUENCE [LARGE SCALE GENOMIC DNA]</scope>
    <source>
        <strain evidence="5 6">RS19</strain>
    </source>
</reference>
<gene>
    <name evidence="5" type="ORF">DSL64_26700</name>
</gene>
<evidence type="ECO:0000256" key="1">
    <source>
        <dbReference type="ARBA" id="ARBA00023015"/>
    </source>
</evidence>
<dbReference type="EMBL" id="QNUL01000038">
    <property type="protein sequence ID" value="REA56510.1"/>
    <property type="molecule type" value="Genomic_DNA"/>
</dbReference>
<comment type="caution">
    <text evidence="5">The sequence shown here is derived from an EMBL/GenBank/DDBJ whole genome shotgun (WGS) entry which is preliminary data.</text>
</comment>
<accession>A0A3D8Y3C8</accession>
<organism evidence="5 6">
    <name type="scientific">Dyadobacter luteus</name>
    <dbReference type="NCBI Taxonomy" id="2259619"/>
    <lineage>
        <taxon>Bacteria</taxon>
        <taxon>Pseudomonadati</taxon>
        <taxon>Bacteroidota</taxon>
        <taxon>Cytophagia</taxon>
        <taxon>Cytophagales</taxon>
        <taxon>Spirosomataceae</taxon>
        <taxon>Dyadobacter</taxon>
    </lineage>
</organism>
<dbReference type="Pfam" id="PF12833">
    <property type="entry name" value="HTH_18"/>
    <property type="match status" value="1"/>
</dbReference>
<dbReference type="AlphaFoldDB" id="A0A3D8Y3C8"/>
<evidence type="ECO:0000256" key="2">
    <source>
        <dbReference type="ARBA" id="ARBA00023125"/>
    </source>
</evidence>
<proteinExistence type="predicted"/>